<dbReference type="Pfam" id="PF00071">
    <property type="entry name" value="Ras"/>
    <property type="match status" value="1"/>
</dbReference>
<dbReference type="GO" id="GO:0030139">
    <property type="term" value="C:endocytic vesicle"/>
    <property type="evidence" value="ECO:0007669"/>
    <property type="project" value="UniProtKB-ARBA"/>
</dbReference>
<organism evidence="9 10">
    <name type="scientific">Tritrichomonas foetus</name>
    <dbReference type="NCBI Taxonomy" id="1144522"/>
    <lineage>
        <taxon>Eukaryota</taxon>
        <taxon>Metamonada</taxon>
        <taxon>Parabasalia</taxon>
        <taxon>Tritrichomonadida</taxon>
        <taxon>Tritrichomonadidae</taxon>
        <taxon>Tritrichomonas</taxon>
    </lineage>
</organism>
<keyword evidence="3" id="KW-0547">Nucleotide-binding</keyword>
<evidence type="ECO:0000313" key="9">
    <source>
        <dbReference type="EMBL" id="OHS96180.1"/>
    </source>
</evidence>
<dbReference type="InterPro" id="IPR001806">
    <property type="entry name" value="Small_GTPase"/>
</dbReference>
<dbReference type="GO" id="GO:0005764">
    <property type="term" value="C:lysosome"/>
    <property type="evidence" value="ECO:0007669"/>
    <property type="project" value="UniProtKB-ARBA"/>
</dbReference>
<evidence type="ECO:0000256" key="1">
    <source>
        <dbReference type="ARBA" id="ARBA00006270"/>
    </source>
</evidence>
<dbReference type="EMBL" id="MLAK01001193">
    <property type="protein sequence ID" value="OHS96180.1"/>
    <property type="molecule type" value="Genomic_DNA"/>
</dbReference>
<dbReference type="GO" id="GO:0002682">
    <property type="term" value="P:regulation of immune system process"/>
    <property type="evidence" value="ECO:0007669"/>
    <property type="project" value="UniProtKB-ARBA"/>
</dbReference>
<gene>
    <name evidence="9" type="primary">YPT7</name>
    <name evidence="9" type="ORF">TRFO_10096</name>
</gene>
<protein>
    <recommendedName>
        <fullName evidence="8">Ras-related protein Rab-7b</fullName>
    </recommendedName>
</protein>
<evidence type="ECO:0000256" key="6">
    <source>
        <dbReference type="ARBA" id="ARBA00023288"/>
    </source>
</evidence>
<evidence type="ECO:0000313" key="10">
    <source>
        <dbReference type="Proteomes" id="UP000179807"/>
    </source>
</evidence>
<dbReference type="AlphaFoldDB" id="A0A1J4JG51"/>
<dbReference type="PROSITE" id="PS51421">
    <property type="entry name" value="RAS"/>
    <property type="match status" value="1"/>
</dbReference>
<keyword evidence="10" id="KW-1185">Reference proteome</keyword>
<dbReference type="FunFam" id="3.40.50.300:FF:000751">
    <property type="entry name" value="Rab family GTPase, putative"/>
    <property type="match status" value="1"/>
</dbReference>
<dbReference type="GO" id="GO:0015031">
    <property type="term" value="P:protein transport"/>
    <property type="evidence" value="ECO:0007669"/>
    <property type="project" value="UniProtKB-KW"/>
</dbReference>
<dbReference type="OrthoDB" id="1436450at2759"/>
<dbReference type="PANTHER" id="PTHR47981">
    <property type="entry name" value="RAB FAMILY"/>
    <property type="match status" value="1"/>
</dbReference>
<dbReference type="SMART" id="SM00174">
    <property type="entry name" value="RHO"/>
    <property type="match status" value="1"/>
</dbReference>
<evidence type="ECO:0000256" key="7">
    <source>
        <dbReference type="ARBA" id="ARBA00023289"/>
    </source>
</evidence>
<keyword evidence="7" id="KW-0636">Prenylation</keyword>
<evidence type="ECO:0000256" key="3">
    <source>
        <dbReference type="ARBA" id="ARBA00022741"/>
    </source>
</evidence>
<dbReference type="Proteomes" id="UP000179807">
    <property type="component" value="Unassembled WGS sequence"/>
</dbReference>
<dbReference type="GO" id="GO:0003924">
    <property type="term" value="F:GTPase activity"/>
    <property type="evidence" value="ECO:0007669"/>
    <property type="project" value="InterPro"/>
</dbReference>
<keyword evidence="6" id="KW-0449">Lipoprotein</keyword>
<proteinExistence type="inferred from homology"/>
<keyword evidence="2" id="KW-0813">Transport</keyword>
<dbReference type="InterPro" id="IPR027417">
    <property type="entry name" value="P-loop_NTPase"/>
</dbReference>
<keyword evidence="5" id="KW-0342">GTP-binding</keyword>
<sequence length="204" mass="23013">MATYRKSSLKVLVLGEMGVGKTCILNRFVSNEFSSQYKATIGSDCYSKIIDIDGKTISLQIWDTAGQERFLSLGSAFFRGSDCCIIVYDVTRPKSFEGVTKWKNHFMEQMGINQSNDFPFLLLGNKCDMSTKVIQPSAAREFAEMYGDMLFYEVSAKTAENVSTSFEAIIRKAIDYQKNNSEDIRLSPDIIKIESKETNKKTCC</sequence>
<evidence type="ECO:0000256" key="4">
    <source>
        <dbReference type="ARBA" id="ARBA00022927"/>
    </source>
</evidence>
<dbReference type="PRINTS" id="PR00449">
    <property type="entry name" value="RASTRNSFRMNG"/>
</dbReference>
<name>A0A1J4JG51_9EUKA</name>
<evidence type="ECO:0000256" key="5">
    <source>
        <dbReference type="ARBA" id="ARBA00023134"/>
    </source>
</evidence>
<keyword evidence="4" id="KW-0653">Protein transport</keyword>
<evidence type="ECO:0000256" key="8">
    <source>
        <dbReference type="ARBA" id="ARBA00067801"/>
    </source>
</evidence>
<accession>A0A1J4JG51</accession>
<dbReference type="Gene3D" id="3.40.50.300">
    <property type="entry name" value="P-loop containing nucleotide triphosphate hydrolases"/>
    <property type="match status" value="1"/>
</dbReference>
<dbReference type="SUPFAM" id="SSF52540">
    <property type="entry name" value="P-loop containing nucleoside triphosphate hydrolases"/>
    <property type="match status" value="1"/>
</dbReference>
<dbReference type="InterPro" id="IPR005225">
    <property type="entry name" value="Small_GTP-bd"/>
</dbReference>
<comment type="similarity">
    <text evidence="1">Belongs to the small GTPase superfamily. Rab family.</text>
</comment>
<dbReference type="GO" id="GO:0005770">
    <property type="term" value="C:late endosome"/>
    <property type="evidence" value="ECO:0007669"/>
    <property type="project" value="UniProtKB-ARBA"/>
</dbReference>
<dbReference type="RefSeq" id="XP_068349317.1">
    <property type="nucleotide sequence ID" value="XM_068495240.1"/>
</dbReference>
<dbReference type="PANTHER" id="PTHR47981:SF20">
    <property type="entry name" value="RAS-RELATED PROTEIN RAB-7A"/>
    <property type="match status" value="1"/>
</dbReference>
<comment type="caution">
    <text evidence="9">The sequence shown here is derived from an EMBL/GenBank/DDBJ whole genome shotgun (WGS) entry which is preliminary data.</text>
</comment>
<dbReference type="PROSITE" id="PS51419">
    <property type="entry name" value="RAB"/>
    <property type="match status" value="1"/>
</dbReference>
<dbReference type="SMART" id="SM00175">
    <property type="entry name" value="RAB"/>
    <property type="match status" value="1"/>
</dbReference>
<dbReference type="PROSITE" id="PS51420">
    <property type="entry name" value="RHO"/>
    <property type="match status" value="1"/>
</dbReference>
<dbReference type="GO" id="GO:0005525">
    <property type="term" value="F:GTP binding"/>
    <property type="evidence" value="ECO:0007669"/>
    <property type="project" value="UniProtKB-KW"/>
</dbReference>
<dbReference type="VEuPathDB" id="TrichDB:TRFO_10096"/>
<dbReference type="GeneID" id="94829944"/>
<reference evidence="9" key="1">
    <citation type="submission" date="2016-10" db="EMBL/GenBank/DDBJ databases">
        <authorList>
            <person name="Benchimol M."/>
            <person name="Almeida L.G."/>
            <person name="Vasconcelos A.T."/>
            <person name="Perreira-Neves A."/>
            <person name="Rosa I.A."/>
            <person name="Tasca T."/>
            <person name="Bogo M.R."/>
            <person name="de Souza W."/>
        </authorList>
    </citation>
    <scope>NUCLEOTIDE SEQUENCE [LARGE SCALE GENOMIC DNA]</scope>
    <source>
        <strain evidence="9">K</strain>
    </source>
</reference>
<dbReference type="SMART" id="SM00176">
    <property type="entry name" value="RAN"/>
    <property type="match status" value="1"/>
</dbReference>
<dbReference type="SMART" id="SM00173">
    <property type="entry name" value="RAS"/>
    <property type="match status" value="1"/>
</dbReference>
<evidence type="ECO:0000256" key="2">
    <source>
        <dbReference type="ARBA" id="ARBA00022448"/>
    </source>
</evidence>
<dbReference type="NCBIfam" id="TIGR00231">
    <property type="entry name" value="small_GTP"/>
    <property type="match status" value="1"/>
</dbReference>